<evidence type="ECO:0000256" key="1">
    <source>
        <dbReference type="ARBA" id="ARBA00004651"/>
    </source>
</evidence>
<dbReference type="EMBL" id="NQWI01000048">
    <property type="protein sequence ID" value="PDW02896.1"/>
    <property type="molecule type" value="Genomic_DNA"/>
</dbReference>
<evidence type="ECO:0000256" key="3">
    <source>
        <dbReference type="ARBA" id="ARBA00022449"/>
    </source>
</evidence>
<name>A0A2A6RJ27_9CHLR</name>
<evidence type="ECO:0000256" key="2">
    <source>
        <dbReference type="ARBA" id="ARBA00022448"/>
    </source>
</evidence>
<dbReference type="PROSITE" id="PS51202">
    <property type="entry name" value="RCK_C"/>
    <property type="match status" value="1"/>
</dbReference>
<dbReference type="GO" id="GO:1902600">
    <property type="term" value="P:proton transmembrane transport"/>
    <property type="evidence" value="ECO:0007669"/>
    <property type="project" value="InterPro"/>
</dbReference>
<feature type="transmembrane region" description="Helical" evidence="9">
    <location>
        <begin position="359"/>
        <end position="376"/>
    </location>
</feature>
<dbReference type="OrthoDB" id="9810759at2"/>
<dbReference type="InterPro" id="IPR036721">
    <property type="entry name" value="RCK_C_sf"/>
</dbReference>
<evidence type="ECO:0000256" key="6">
    <source>
        <dbReference type="ARBA" id="ARBA00022989"/>
    </source>
</evidence>
<keyword evidence="12" id="KW-1185">Reference proteome</keyword>
<dbReference type="Pfam" id="PF02080">
    <property type="entry name" value="TrkA_C"/>
    <property type="match status" value="1"/>
</dbReference>
<feature type="transmembrane region" description="Helical" evidence="9">
    <location>
        <begin position="273"/>
        <end position="295"/>
    </location>
</feature>
<feature type="transmembrane region" description="Helical" evidence="9">
    <location>
        <begin position="91"/>
        <end position="114"/>
    </location>
</feature>
<comment type="caution">
    <text evidence="11">The sequence shown here is derived from an EMBL/GenBank/DDBJ whole genome shotgun (WGS) entry which is preliminary data.</text>
</comment>
<evidence type="ECO:0000256" key="5">
    <source>
        <dbReference type="ARBA" id="ARBA00022692"/>
    </source>
</evidence>
<protein>
    <submittedName>
        <fullName evidence="11">K+/H+ antiporter</fullName>
    </submittedName>
</protein>
<dbReference type="GO" id="GO:0008324">
    <property type="term" value="F:monoatomic cation transmembrane transporter activity"/>
    <property type="evidence" value="ECO:0007669"/>
    <property type="project" value="InterPro"/>
</dbReference>
<gene>
    <name evidence="11" type="ORF">CJ255_11570</name>
</gene>
<reference evidence="12" key="1">
    <citation type="submission" date="2017-08" db="EMBL/GenBank/DDBJ databases">
        <authorList>
            <person name="Grouzdev D.S."/>
            <person name="Gaisin V.A."/>
            <person name="Rysina M.S."/>
            <person name="Gorlenko V.M."/>
        </authorList>
    </citation>
    <scope>NUCLEOTIDE SEQUENCE [LARGE SCALE GENOMIC DNA]</scope>
    <source>
        <strain evidence="12">Kir15-3F</strain>
    </source>
</reference>
<dbReference type="GO" id="GO:0005886">
    <property type="term" value="C:plasma membrane"/>
    <property type="evidence" value="ECO:0007669"/>
    <property type="project" value="UniProtKB-SubCell"/>
</dbReference>
<dbReference type="SUPFAM" id="SSF116726">
    <property type="entry name" value="TrkA C-terminal domain-like"/>
    <property type="match status" value="1"/>
</dbReference>
<keyword evidence="8 9" id="KW-0472">Membrane</keyword>
<organism evidence="11 12">
    <name type="scientific">Candidatus Viridilinea mediisalina</name>
    <dbReference type="NCBI Taxonomy" id="2024553"/>
    <lineage>
        <taxon>Bacteria</taxon>
        <taxon>Bacillati</taxon>
        <taxon>Chloroflexota</taxon>
        <taxon>Chloroflexia</taxon>
        <taxon>Chloroflexales</taxon>
        <taxon>Chloroflexineae</taxon>
        <taxon>Oscillochloridaceae</taxon>
        <taxon>Candidatus Viridilinea</taxon>
    </lineage>
</organism>
<dbReference type="NCBIfam" id="NF003716">
    <property type="entry name" value="PRK05326.1-3"/>
    <property type="match status" value="1"/>
</dbReference>
<feature type="transmembrane region" description="Helical" evidence="9">
    <location>
        <begin position="163"/>
        <end position="183"/>
    </location>
</feature>
<evidence type="ECO:0000256" key="8">
    <source>
        <dbReference type="ARBA" id="ARBA00023136"/>
    </source>
</evidence>
<dbReference type="PANTHER" id="PTHR32507:SF7">
    <property type="entry name" value="K(+)_H(+) ANTIPORTER NHAP2"/>
    <property type="match status" value="1"/>
</dbReference>
<evidence type="ECO:0000313" key="11">
    <source>
        <dbReference type="EMBL" id="PDW02896.1"/>
    </source>
</evidence>
<evidence type="ECO:0000256" key="9">
    <source>
        <dbReference type="SAM" id="Phobius"/>
    </source>
</evidence>
<dbReference type="AlphaFoldDB" id="A0A2A6RJ27"/>
<evidence type="ECO:0000256" key="4">
    <source>
        <dbReference type="ARBA" id="ARBA00022475"/>
    </source>
</evidence>
<dbReference type="Gene3D" id="1.20.1530.20">
    <property type="match status" value="1"/>
</dbReference>
<evidence type="ECO:0000259" key="10">
    <source>
        <dbReference type="PROSITE" id="PS51202"/>
    </source>
</evidence>
<keyword evidence="6 9" id="KW-1133">Transmembrane helix</keyword>
<accession>A0A2A6RJ27</accession>
<dbReference type="Gene3D" id="3.30.70.1450">
    <property type="entry name" value="Regulator of K+ conductance, C-terminal domain"/>
    <property type="match status" value="1"/>
</dbReference>
<keyword evidence="7" id="KW-0406">Ion transport</keyword>
<dbReference type="InterPro" id="IPR038770">
    <property type="entry name" value="Na+/solute_symporter_sf"/>
</dbReference>
<keyword evidence="3" id="KW-0050">Antiport</keyword>
<dbReference type="Proteomes" id="UP000220527">
    <property type="component" value="Unassembled WGS sequence"/>
</dbReference>
<evidence type="ECO:0000256" key="7">
    <source>
        <dbReference type="ARBA" id="ARBA00023065"/>
    </source>
</evidence>
<sequence>MSVELLLLITGLLLGVSIVATRTSSRFGVPALLLFLTIGMLAGSEGPGGLEFGDYQLAQTVGVVALIFILFSGGLDTTWSAIRPVFAQGMLLANVGVLLSAMLLGGFAILLFGFDWKTGLLLGAIVSSTDAAAVFSVMRERGVNLKHNLEPLIELESGSNDPIAVFLTLGLVGLILTPASSLIDLVPSFILQMTLGAGGGWLCGFLMVMAINRIRLQQEGLYVVFSLALTLLCYGLVALLGGNGFLAVYLAGIIVGNRNIVHKRTILRFHDGVAWLMQITMFLSLGLLVFPSALIPVAPQGLLVALFLIFIARPISVAAVLIWFRRSLRELLMVSWAGLRGAVPIVLATFPLIAGVPDAIMIFNVIFFVVLVSVLLQGMSINWVAKWLGVNAERAEPSESQVYIPDVKLSSRMVEAIIPADSPFVDRSLIDIGLPRGVLVVQIQRGETPILPSGGTVLRADDHLLVLATPETIPILKQIYSNAKVRLVNAGALRQEV</sequence>
<dbReference type="GO" id="GO:0015297">
    <property type="term" value="F:antiporter activity"/>
    <property type="evidence" value="ECO:0007669"/>
    <property type="project" value="UniProtKB-KW"/>
</dbReference>
<feature type="transmembrane region" description="Helical" evidence="9">
    <location>
        <begin position="301"/>
        <end position="324"/>
    </location>
</feature>
<comment type="subcellular location">
    <subcellularLocation>
        <location evidence="1">Cell membrane</location>
        <topology evidence="1">Multi-pass membrane protein</topology>
    </subcellularLocation>
</comment>
<keyword evidence="5 9" id="KW-0812">Transmembrane</keyword>
<dbReference type="RefSeq" id="WP_097644260.1">
    <property type="nucleotide sequence ID" value="NZ_NQWI01000048.1"/>
</dbReference>
<dbReference type="InterPro" id="IPR006037">
    <property type="entry name" value="RCK_C"/>
</dbReference>
<feature type="transmembrane region" description="Helical" evidence="9">
    <location>
        <begin position="57"/>
        <end position="79"/>
    </location>
</feature>
<proteinExistence type="predicted"/>
<feature type="transmembrane region" description="Helical" evidence="9">
    <location>
        <begin position="331"/>
        <end position="353"/>
    </location>
</feature>
<dbReference type="NCBIfam" id="NF003715">
    <property type="entry name" value="PRK05326.1-2"/>
    <property type="match status" value="1"/>
</dbReference>
<dbReference type="PANTHER" id="PTHR32507">
    <property type="entry name" value="NA(+)/H(+) ANTIPORTER 1"/>
    <property type="match status" value="1"/>
</dbReference>
<dbReference type="GO" id="GO:0006813">
    <property type="term" value="P:potassium ion transport"/>
    <property type="evidence" value="ECO:0007669"/>
    <property type="project" value="InterPro"/>
</dbReference>
<keyword evidence="4" id="KW-1003">Cell membrane</keyword>
<dbReference type="Pfam" id="PF00999">
    <property type="entry name" value="Na_H_Exchanger"/>
    <property type="match status" value="1"/>
</dbReference>
<dbReference type="InterPro" id="IPR006153">
    <property type="entry name" value="Cation/H_exchanger_TM"/>
</dbReference>
<keyword evidence="2" id="KW-0813">Transport</keyword>
<feature type="transmembrane region" description="Helical" evidence="9">
    <location>
        <begin position="189"/>
        <end position="208"/>
    </location>
</feature>
<feature type="domain" description="RCK C-terminal" evidence="10">
    <location>
        <begin position="401"/>
        <end position="482"/>
    </location>
</feature>
<feature type="transmembrane region" description="Helical" evidence="9">
    <location>
        <begin position="220"/>
        <end position="239"/>
    </location>
</feature>
<evidence type="ECO:0000313" key="12">
    <source>
        <dbReference type="Proteomes" id="UP000220527"/>
    </source>
</evidence>